<keyword evidence="1" id="KW-1133">Transmembrane helix</keyword>
<organism evidence="2 3">
    <name type="scientific">Lepidopterella palustris CBS 459.81</name>
    <dbReference type="NCBI Taxonomy" id="1314670"/>
    <lineage>
        <taxon>Eukaryota</taxon>
        <taxon>Fungi</taxon>
        <taxon>Dikarya</taxon>
        <taxon>Ascomycota</taxon>
        <taxon>Pezizomycotina</taxon>
        <taxon>Dothideomycetes</taxon>
        <taxon>Pleosporomycetidae</taxon>
        <taxon>Mytilinidiales</taxon>
        <taxon>Argynnaceae</taxon>
        <taxon>Lepidopterella</taxon>
    </lineage>
</organism>
<dbReference type="EMBL" id="KV745098">
    <property type="protein sequence ID" value="OCK77823.1"/>
    <property type="molecule type" value="Genomic_DNA"/>
</dbReference>
<name>A0A8E2JCX3_9PEZI</name>
<keyword evidence="1" id="KW-0812">Transmembrane</keyword>
<keyword evidence="3" id="KW-1185">Reference proteome</keyword>
<gene>
    <name evidence="2" type="ORF">K432DRAFT_459476</name>
</gene>
<dbReference type="Proteomes" id="UP000250266">
    <property type="component" value="Unassembled WGS sequence"/>
</dbReference>
<dbReference type="AlphaFoldDB" id="A0A8E2JCX3"/>
<sequence>MISGPGQIDRRVPMVMTFCLLTEIAFALAHHLLYSHMNNRVVRDSQQQQWVTRASTASAFVVKLSLTTASSMAYAQWM</sequence>
<feature type="transmembrane region" description="Helical" evidence="1">
    <location>
        <begin position="12"/>
        <end position="34"/>
    </location>
</feature>
<evidence type="ECO:0000313" key="2">
    <source>
        <dbReference type="EMBL" id="OCK77823.1"/>
    </source>
</evidence>
<evidence type="ECO:0000256" key="1">
    <source>
        <dbReference type="SAM" id="Phobius"/>
    </source>
</evidence>
<protein>
    <submittedName>
        <fullName evidence="2">Uncharacterized protein</fullName>
    </submittedName>
</protein>
<evidence type="ECO:0000313" key="3">
    <source>
        <dbReference type="Proteomes" id="UP000250266"/>
    </source>
</evidence>
<keyword evidence="1" id="KW-0472">Membrane</keyword>
<accession>A0A8E2JCX3</accession>
<dbReference type="OrthoDB" id="5322539at2759"/>
<reference evidence="2 3" key="1">
    <citation type="journal article" date="2016" name="Nat. Commun.">
        <title>Ectomycorrhizal ecology is imprinted in the genome of the dominant symbiotic fungus Cenococcum geophilum.</title>
        <authorList>
            <consortium name="DOE Joint Genome Institute"/>
            <person name="Peter M."/>
            <person name="Kohler A."/>
            <person name="Ohm R.A."/>
            <person name="Kuo A."/>
            <person name="Krutzmann J."/>
            <person name="Morin E."/>
            <person name="Arend M."/>
            <person name="Barry K.W."/>
            <person name="Binder M."/>
            <person name="Choi C."/>
            <person name="Clum A."/>
            <person name="Copeland A."/>
            <person name="Grisel N."/>
            <person name="Haridas S."/>
            <person name="Kipfer T."/>
            <person name="LaButti K."/>
            <person name="Lindquist E."/>
            <person name="Lipzen A."/>
            <person name="Maire R."/>
            <person name="Meier B."/>
            <person name="Mihaltcheva S."/>
            <person name="Molinier V."/>
            <person name="Murat C."/>
            <person name="Poggeler S."/>
            <person name="Quandt C.A."/>
            <person name="Sperisen C."/>
            <person name="Tritt A."/>
            <person name="Tisserant E."/>
            <person name="Crous P.W."/>
            <person name="Henrissat B."/>
            <person name="Nehls U."/>
            <person name="Egli S."/>
            <person name="Spatafora J.W."/>
            <person name="Grigoriev I.V."/>
            <person name="Martin F.M."/>
        </authorList>
    </citation>
    <scope>NUCLEOTIDE SEQUENCE [LARGE SCALE GENOMIC DNA]</scope>
    <source>
        <strain evidence="2 3">CBS 459.81</strain>
    </source>
</reference>
<proteinExistence type="predicted"/>